<gene>
    <name evidence="6" type="ORF">DWY69_16840</name>
    <name evidence="5" type="ORF">DXC51_23030</name>
</gene>
<sequence length="475" mass="54965">MFSQCLNAKIESAEKLAGNTTAEINCDGREAGNQKKEIHAVDYRDTIQESLDYIEDNLDTEITAEELSSRAGFSLFYFYRLFQAQVGMPVMQYILRRRLVHAIYDISCGAKMVDAALRYGFDTHAGFFRAFRREYDCSPSNYLKRHKPKRPYRINLRQEGHVMLTQKKIKEILSHWGMEQEKISSFYYESSGFKSDRCWYVGENYLLKTGENLPALKRHLEVSEAVRQAGLEAAVYVPAKNGEKYIMDEDTYFCLTRMPEGEFLLARDLYAEQGNSRARYVGEILGQLHLIMKDMEEQEEYQEDALLASIKGWALPGARRAMELPDEFCSEFEKGLEALYPMLPVQLIHHNPTPSDFLIRQGKPAGFIEFENTEKAIRLFDPCYVSTGILSESFEDGNEEKLRQWGLLYQNILRGYDSVNPLSEKEKEALPYIVFSIQMICVAYFSESEKYAELAEINQKMLRQLIAHRDMLTLE</sequence>
<reference evidence="5 8" key="1">
    <citation type="submission" date="2018-08" db="EMBL/GenBank/DDBJ databases">
        <title>A genome reference for cultivated species of the human gut microbiota.</title>
        <authorList>
            <person name="Zou Y."/>
            <person name="Xue W."/>
            <person name="Luo G."/>
        </authorList>
    </citation>
    <scope>NUCLEOTIDE SEQUENCE [LARGE SCALE GENOMIC DNA]</scope>
    <source>
        <strain evidence="6 8">AF26-4BH</strain>
        <strain evidence="5">TF05-5AC</strain>
    </source>
</reference>
<proteinExistence type="predicted"/>
<dbReference type="InterPro" id="IPR002575">
    <property type="entry name" value="Aminoglycoside_PTrfase"/>
</dbReference>
<evidence type="ECO:0000313" key="8">
    <source>
        <dbReference type="Proteomes" id="UP000261166"/>
    </source>
</evidence>
<keyword evidence="7" id="KW-1185">Reference proteome</keyword>
<name>A0A3E3HXX8_9FIRM</name>
<organism evidence="5 7">
    <name type="scientific">Eisenbergiella massiliensis</name>
    <dbReference type="NCBI Taxonomy" id="1720294"/>
    <lineage>
        <taxon>Bacteria</taxon>
        <taxon>Bacillati</taxon>
        <taxon>Bacillota</taxon>
        <taxon>Clostridia</taxon>
        <taxon>Lachnospirales</taxon>
        <taxon>Lachnospiraceae</taxon>
        <taxon>Eisenbergiella</taxon>
    </lineage>
</organism>
<evidence type="ECO:0000259" key="4">
    <source>
        <dbReference type="PROSITE" id="PS01124"/>
    </source>
</evidence>
<dbReference type="PANTHER" id="PTHR47504:SF6">
    <property type="entry name" value="ARAC-FAMILY TRANSCRIPTIONAL REGULATOR"/>
    <property type="match status" value="1"/>
</dbReference>
<accession>A0A3E3HXX8</accession>
<dbReference type="SMART" id="SM00342">
    <property type="entry name" value="HTH_ARAC"/>
    <property type="match status" value="1"/>
</dbReference>
<dbReference type="Proteomes" id="UP000260812">
    <property type="component" value="Unassembled WGS sequence"/>
</dbReference>
<dbReference type="InterPro" id="IPR009057">
    <property type="entry name" value="Homeodomain-like_sf"/>
</dbReference>
<dbReference type="InterPro" id="IPR011009">
    <property type="entry name" value="Kinase-like_dom_sf"/>
</dbReference>
<dbReference type="Pfam" id="PF01636">
    <property type="entry name" value="APH"/>
    <property type="match status" value="1"/>
</dbReference>
<dbReference type="OrthoDB" id="48950at2"/>
<protein>
    <submittedName>
        <fullName evidence="5">Helix-turn-helix domain-containing protein</fullName>
    </submittedName>
</protein>
<dbReference type="PANTHER" id="PTHR47504">
    <property type="entry name" value="RIGHT ORIGIN-BINDING PROTEIN"/>
    <property type="match status" value="1"/>
</dbReference>
<comment type="caution">
    <text evidence="5">The sequence shown here is derived from an EMBL/GenBank/DDBJ whole genome shotgun (WGS) entry which is preliminary data.</text>
</comment>
<dbReference type="SUPFAM" id="SSF56112">
    <property type="entry name" value="Protein kinase-like (PK-like)"/>
    <property type="match status" value="1"/>
</dbReference>
<dbReference type="PROSITE" id="PS01124">
    <property type="entry name" value="HTH_ARAC_FAMILY_2"/>
    <property type="match status" value="1"/>
</dbReference>
<dbReference type="Gene3D" id="3.90.1200.10">
    <property type="match status" value="1"/>
</dbReference>
<dbReference type="GO" id="GO:0043565">
    <property type="term" value="F:sequence-specific DNA binding"/>
    <property type="evidence" value="ECO:0007669"/>
    <property type="project" value="InterPro"/>
</dbReference>
<evidence type="ECO:0000313" key="7">
    <source>
        <dbReference type="Proteomes" id="UP000260812"/>
    </source>
</evidence>
<keyword evidence="2" id="KW-0238">DNA-binding</keyword>
<dbReference type="SUPFAM" id="SSF46689">
    <property type="entry name" value="Homeodomain-like"/>
    <property type="match status" value="2"/>
</dbReference>
<keyword evidence="1" id="KW-0805">Transcription regulation</keyword>
<evidence type="ECO:0000256" key="2">
    <source>
        <dbReference type="ARBA" id="ARBA00023125"/>
    </source>
</evidence>
<dbReference type="InterPro" id="IPR050959">
    <property type="entry name" value="MarA-like"/>
</dbReference>
<dbReference type="InterPro" id="IPR018060">
    <property type="entry name" value="HTH_AraC"/>
</dbReference>
<dbReference type="Pfam" id="PF12833">
    <property type="entry name" value="HTH_18"/>
    <property type="match status" value="1"/>
</dbReference>
<dbReference type="PROSITE" id="PS00041">
    <property type="entry name" value="HTH_ARAC_FAMILY_1"/>
    <property type="match status" value="1"/>
</dbReference>
<feature type="domain" description="HTH araC/xylS-type" evidence="4">
    <location>
        <begin position="48"/>
        <end position="145"/>
    </location>
</feature>
<dbReference type="EMBL" id="QVLV01000022">
    <property type="protein sequence ID" value="RGE56672.1"/>
    <property type="molecule type" value="Genomic_DNA"/>
</dbReference>
<dbReference type="Proteomes" id="UP000261166">
    <property type="component" value="Unassembled WGS sequence"/>
</dbReference>
<evidence type="ECO:0000313" key="5">
    <source>
        <dbReference type="EMBL" id="RGE56672.1"/>
    </source>
</evidence>
<evidence type="ECO:0000256" key="3">
    <source>
        <dbReference type="ARBA" id="ARBA00023163"/>
    </source>
</evidence>
<dbReference type="InterPro" id="IPR018062">
    <property type="entry name" value="HTH_AraC-typ_CS"/>
</dbReference>
<dbReference type="AlphaFoldDB" id="A0A3E3HXX8"/>
<dbReference type="Gene3D" id="1.10.10.60">
    <property type="entry name" value="Homeodomain-like"/>
    <property type="match status" value="2"/>
</dbReference>
<dbReference type="GO" id="GO:0003700">
    <property type="term" value="F:DNA-binding transcription factor activity"/>
    <property type="evidence" value="ECO:0007669"/>
    <property type="project" value="InterPro"/>
</dbReference>
<dbReference type="EMBL" id="QVLU01000015">
    <property type="protein sequence ID" value="RGE70594.1"/>
    <property type="molecule type" value="Genomic_DNA"/>
</dbReference>
<keyword evidence="3" id="KW-0804">Transcription</keyword>
<evidence type="ECO:0000256" key="1">
    <source>
        <dbReference type="ARBA" id="ARBA00023015"/>
    </source>
</evidence>
<evidence type="ECO:0000313" key="6">
    <source>
        <dbReference type="EMBL" id="RGE70594.1"/>
    </source>
</evidence>